<dbReference type="SUPFAM" id="SSF51445">
    <property type="entry name" value="(Trans)glycosidases"/>
    <property type="match status" value="1"/>
</dbReference>
<sequence>MSSCNIYNQSSKDSHLTNTRLSSQSSYFEGNCWPGNSVYPDFMSPAVRSWWASNFQKDKYPYISPIMHHWNDMNEPTVFSGREGTLPKDSVHLNGQEHSEVHNLFGGSFVMGSVEAAHIRQPADRPFILTRSFFAGTHRYSAVWTGDNQAKWEHLQSVIPMLLSLNSAQFSFCGADIGGFFFHPSAELMVRWYQLALFTPFFRSHAHIESPYREPWEFKQQYRELMIESIQLRYKILPLIYRGMFDATSKAIPPMQPIWMQFDEDFSEEGIVFDDEYDQDDSSECIIEYSNQKQSNVDKSDQIYPEQQSSTSQIPFQITNDGNNKIDNQHDGDKVGEISELIQFSLTGASAHIPHIFNIKNELENSIQTNDKTSIQTNDKTSQQTTSEILSIEEKKQRLYQMFILCGDILVEPVVEKEIDEMNVFFPKIDYTPMPNDLKQINYKKLNVNSNIEDENNKEIQQEKQNDMQDRFKSLKQSNSNRNAHPAIWYDLYTGIKVASSENEQTYSSSSSQQQEYKPCGWRRTKVQLTQTPAYQRGGSIIPIWNRTVRSTHNMPEDPLTLIIAPDSRNIATGTIFLDDGRTHAWEIIELTDIYESNPHIFDPPNYPQTKPDFPKDSISFRQISADNKIWHSTWEQILECSNIEKILLRGQKHAPLNIQFKLDEPIEIRTGSKSMNIINLKWEYNKLTQTTAIIMPLEARTGSDWTVSLTLMI</sequence>
<dbReference type="Proteomes" id="UP000324800">
    <property type="component" value="Unassembled WGS sequence"/>
</dbReference>
<dbReference type="EMBL" id="SNRW01011902">
    <property type="protein sequence ID" value="KAA6374537.1"/>
    <property type="molecule type" value="Genomic_DNA"/>
</dbReference>
<evidence type="ECO:0000256" key="3">
    <source>
        <dbReference type="ARBA" id="ARBA00022729"/>
    </source>
</evidence>
<protein>
    <submittedName>
        <fullName evidence="9">Alpha-glucosidase</fullName>
    </submittedName>
</protein>
<dbReference type="OrthoDB" id="3237269at2759"/>
<evidence type="ECO:0000256" key="4">
    <source>
        <dbReference type="ARBA" id="ARBA00022801"/>
    </source>
</evidence>
<dbReference type="Gene3D" id="3.20.20.80">
    <property type="entry name" value="Glycosidases"/>
    <property type="match status" value="2"/>
</dbReference>
<keyword evidence="5" id="KW-0325">Glycoprotein</keyword>
<dbReference type="GO" id="GO:0090599">
    <property type="term" value="F:alpha-glucosidase activity"/>
    <property type="evidence" value="ECO:0007669"/>
    <property type="project" value="TreeGrafter"/>
</dbReference>
<keyword evidence="4 7" id="KW-0378">Hydrolase</keyword>
<reference evidence="9 10" key="1">
    <citation type="submission" date="2019-03" db="EMBL/GenBank/DDBJ databases">
        <title>Single cell metagenomics reveals metabolic interactions within the superorganism composed of flagellate Streblomastix strix and complex community of Bacteroidetes bacteria on its surface.</title>
        <authorList>
            <person name="Treitli S.C."/>
            <person name="Kolisko M."/>
            <person name="Husnik F."/>
            <person name="Keeling P."/>
            <person name="Hampl V."/>
        </authorList>
    </citation>
    <scope>NUCLEOTIDE SEQUENCE [LARGE SCALE GENOMIC DNA]</scope>
    <source>
        <strain evidence="9">ST1C</strain>
    </source>
</reference>
<gene>
    <name evidence="9" type="ORF">EZS28_029936</name>
</gene>
<organism evidence="9 10">
    <name type="scientific">Streblomastix strix</name>
    <dbReference type="NCBI Taxonomy" id="222440"/>
    <lineage>
        <taxon>Eukaryota</taxon>
        <taxon>Metamonada</taxon>
        <taxon>Preaxostyla</taxon>
        <taxon>Oxymonadida</taxon>
        <taxon>Streblomastigidae</taxon>
        <taxon>Streblomastix</taxon>
    </lineage>
</organism>
<dbReference type="InterPro" id="IPR000322">
    <property type="entry name" value="Glyco_hydro_31_TIM"/>
</dbReference>
<evidence type="ECO:0000256" key="1">
    <source>
        <dbReference type="ARBA" id="ARBA00004881"/>
    </source>
</evidence>
<dbReference type="AlphaFoldDB" id="A0A5J4UW59"/>
<dbReference type="InterPro" id="IPR017853">
    <property type="entry name" value="GH"/>
</dbReference>
<dbReference type="PANTHER" id="PTHR22762:SF54">
    <property type="entry name" value="BCDNA.GH04962"/>
    <property type="match status" value="1"/>
</dbReference>
<comment type="caution">
    <text evidence="9">The sequence shown here is derived from an EMBL/GenBank/DDBJ whole genome shotgun (WGS) entry which is preliminary data.</text>
</comment>
<evidence type="ECO:0000259" key="8">
    <source>
        <dbReference type="Pfam" id="PF01055"/>
    </source>
</evidence>
<proteinExistence type="inferred from homology"/>
<comment type="pathway">
    <text evidence="1">Glycan metabolism.</text>
</comment>
<dbReference type="GO" id="GO:0006491">
    <property type="term" value="P:N-glycan processing"/>
    <property type="evidence" value="ECO:0007669"/>
    <property type="project" value="TreeGrafter"/>
</dbReference>
<dbReference type="Pfam" id="PF01055">
    <property type="entry name" value="Glyco_hydro_31_2nd"/>
    <property type="match status" value="1"/>
</dbReference>
<keyword evidence="6 7" id="KW-0326">Glycosidase</keyword>
<evidence type="ECO:0000256" key="6">
    <source>
        <dbReference type="ARBA" id="ARBA00023295"/>
    </source>
</evidence>
<evidence type="ECO:0000256" key="2">
    <source>
        <dbReference type="ARBA" id="ARBA00007806"/>
    </source>
</evidence>
<name>A0A5J4UW59_9EUKA</name>
<accession>A0A5J4UW59</accession>
<dbReference type="Gene3D" id="2.60.40.1180">
    <property type="entry name" value="Golgi alpha-mannosidase II"/>
    <property type="match status" value="1"/>
</dbReference>
<evidence type="ECO:0000256" key="5">
    <source>
        <dbReference type="ARBA" id="ARBA00023180"/>
    </source>
</evidence>
<feature type="domain" description="Glycoside hydrolase family 31 TIM barrel" evidence="8">
    <location>
        <begin position="23"/>
        <end position="241"/>
    </location>
</feature>
<keyword evidence="3" id="KW-0732">Signal</keyword>
<dbReference type="InterPro" id="IPR013780">
    <property type="entry name" value="Glyco_hydro_b"/>
</dbReference>
<dbReference type="PANTHER" id="PTHR22762">
    <property type="entry name" value="ALPHA-GLUCOSIDASE"/>
    <property type="match status" value="1"/>
</dbReference>
<comment type="similarity">
    <text evidence="2 7">Belongs to the glycosyl hydrolase 31 family.</text>
</comment>
<evidence type="ECO:0000256" key="7">
    <source>
        <dbReference type="RuleBase" id="RU361185"/>
    </source>
</evidence>
<evidence type="ECO:0000313" key="9">
    <source>
        <dbReference type="EMBL" id="KAA6374537.1"/>
    </source>
</evidence>
<evidence type="ECO:0000313" key="10">
    <source>
        <dbReference type="Proteomes" id="UP000324800"/>
    </source>
</evidence>
<dbReference type="GO" id="GO:0005975">
    <property type="term" value="P:carbohydrate metabolic process"/>
    <property type="evidence" value="ECO:0007669"/>
    <property type="project" value="InterPro"/>
</dbReference>